<accession>A0ABR2K4Q4</accession>
<organism evidence="1 2">
    <name type="scientific">Tritrichomonas musculus</name>
    <dbReference type="NCBI Taxonomy" id="1915356"/>
    <lineage>
        <taxon>Eukaryota</taxon>
        <taxon>Metamonada</taxon>
        <taxon>Parabasalia</taxon>
        <taxon>Tritrichomonadida</taxon>
        <taxon>Tritrichomonadidae</taxon>
        <taxon>Tritrichomonas</taxon>
    </lineage>
</organism>
<comment type="caution">
    <text evidence="1">The sequence shown here is derived from an EMBL/GenBank/DDBJ whole genome shotgun (WGS) entry which is preliminary data.</text>
</comment>
<protein>
    <recommendedName>
        <fullName evidence="3">MULE transposase domain-containing protein</fullName>
    </recommendedName>
</protein>
<dbReference type="Proteomes" id="UP001470230">
    <property type="component" value="Unassembled WGS sequence"/>
</dbReference>
<evidence type="ECO:0000313" key="2">
    <source>
        <dbReference type="Proteomes" id="UP001470230"/>
    </source>
</evidence>
<sequence>MEEYDPNITVPSLNLGTIHTSKDLNDPETRIDINHPIYLMKFPYNDPLIDPTTFILFLASFNYPLFNFTIKTNCRKTKNRRLLDCRLNIIEYYSNGSCKKLFKIYFDSTGNDFYIQIKGTSGNVKYQLISVKKNVRTVPAYLFSNEFTFDYTSNKPYNLRYPLDAFHKMTKIFNGKNADDDVNQFTSLLFFRIAPFHPKTIRRLENSNPENDLLKIFTPLGGWLFIVKGKGIFTCKGEDVMMFSWFHPYFKNVFLKGTAIELDTTFKVLKPLKTVIPQLIIKNTGVPLCLLAGPSESTNLYSLFYESIRKIDINLFQKCLNMNYITDEHKCFISLKRKYNIVNYNCFAHLIRSVGASSPLGWLLKDILFTATKEEYERKLDQFKYTLIDTYNTFHCKDDSKDDKRYIKVGKILGVNVNGQPIEIEKSYAPLFERIERKIPTTTNFAESFHQKINSVAGNQHLNICSRLTLLANQILTRLTNIGQSSISNLRFFINSLKKKANEKVSNGTSAQSYSKENCSCSRSKYYSMMYDIDLPCIHMILNPKWDDISDLINEEFKNAQSFDLSLPKQGLSFDYLDTIQIDEENEEEEESSDISDSIIFECVKDDLEDYDTPIRYFIFHTYNQVKDYLKVDPIKVAETVIEVQKELLNTVEGRDLMQNDEQHYNAIWQVKTWERLNKLRK</sequence>
<dbReference type="EMBL" id="JAPFFF010000007">
    <property type="protein sequence ID" value="KAK8885726.1"/>
    <property type="molecule type" value="Genomic_DNA"/>
</dbReference>
<gene>
    <name evidence="1" type="ORF">M9Y10_041178</name>
</gene>
<evidence type="ECO:0000313" key="1">
    <source>
        <dbReference type="EMBL" id="KAK8885726.1"/>
    </source>
</evidence>
<reference evidence="1 2" key="1">
    <citation type="submission" date="2024-04" db="EMBL/GenBank/DDBJ databases">
        <title>Tritrichomonas musculus Genome.</title>
        <authorList>
            <person name="Alves-Ferreira E."/>
            <person name="Grigg M."/>
            <person name="Lorenzi H."/>
            <person name="Galac M."/>
        </authorList>
    </citation>
    <scope>NUCLEOTIDE SEQUENCE [LARGE SCALE GENOMIC DNA]</scope>
    <source>
        <strain evidence="1 2">EAF2021</strain>
    </source>
</reference>
<name>A0ABR2K4Q4_9EUKA</name>
<evidence type="ECO:0008006" key="3">
    <source>
        <dbReference type="Google" id="ProtNLM"/>
    </source>
</evidence>
<keyword evidence="2" id="KW-1185">Reference proteome</keyword>
<proteinExistence type="predicted"/>